<keyword evidence="2" id="KW-0067">ATP-binding</keyword>
<dbReference type="PRINTS" id="PR01590">
    <property type="entry name" value="HTHFIS"/>
</dbReference>
<dbReference type="InterPro" id="IPR009057">
    <property type="entry name" value="Homeodomain-like_sf"/>
</dbReference>
<dbReference type="Proteomes" id="UP001597419">
    <property type="component" value="Unassembled WGS sequence"/>
</dbReference>
<dbReference type="SUPFAM" id="SSF52540">
    <property type="entry name" value="P-loop containing nucleoside triphosphate hydrolases"/>
    <property type="match status" value="1"/>
</dbReference>
<dbReference type="EMBL" id="JBHUKU010000014">
    <property type="protein sequence ID" value="MFD2461665.1"/>
    <property type="molecule type" value="Genomic_DNA"/>
</dbReference>
<dbReference type="Gene3D" id="1.10.8.60">
    <property type="match status" value="1"/>
</dbReference>
<dbReference type="RefSeq" id="WP_345390312.1">
    <property type="nucleotide sequence ID" value="NZ_BAABHG010000004.1"/>
</dbReference>
<dbReference type="InterPro" id="IPR002078">
    <property type="entry name" value="Sigma_54_int"/>
</dbReference>
<evidence type="ECO:0000256" key="4">
    <source>
        <dbReference type="ARBA" id="ARBA00023163"/>
    </source>
</evidence>
<keyword evidence="3" id="KW-0805">Transcription regulation</keyword>
<name>A0ABW5GLD7_9PSEU</name>
<feature type="domain" description="Sigma-54 factor interaction" evidence="5">
    <location>
        <begin position="419"/>
        <end position="479"/>
    </location>
</feature>
<evidence type="ECO:0000256" key="1">
    <source>
        <dbReference type="ARBA" id="ARBA00022741"/>
    </source>
</evidence>
<dbReference type="SUPFAM" id="SSF46689">
    <property type="entry name" value="Homeodomain-like"/>
    <property type="match status" value="1"/>
</dbReference>
<keyword evidence="1" id="KW-0547">Nucleotide-binding</keyword>
<evidence type="ECO:0000313" key="6">
    <source>
        <dbReference type="EMBL" id="MFD2461665.1"/>
    </source>
</evidence>
<dbReference type="Pfam" id="PF02954">
    <property type="entry name" value="HTH_8"/>
    <property type="match status" value="1"/>
</dbReference>
<dbReference type="PROSITE" id="PS50045">
    <property type="entry name" value="SIGMA54_INTERACT_4"/>
    <property type="match status" value="1"/>
</dbReference>
<comment type="caution">
    <text evidence="6">The sequence shown here is derived from an EMBL/GenBank/DDBJ whole genome shotgun (WGS) entry which is preliminary data.</text>
</comment>
<dbReference type="InterPro" id="IPR027417">
    <property type="entry name" value="P-loop_NTPase"/>
</dbReference>
<dbReference type="Gene3D" id="3.30.450.40">
    <property type="match status" value="1"/>
</dbReference>
<evidence type="ECO:0000256" key="2">
    <source>
        <dbReference type="ARBA" id="ARBA00022840"/>
    </source>
</evidence>
<dbReference type="InterPro" id="IPR058031">
    <property type="entry name" value="AAA_lid_NorR"/>
</dbReference>
<proteinExistence type="predicted"/>
<accession>A0ABW5GLD7</accession>
<reference evidence="7" key="1">
    <citation type="journal article" date="2019" name="Int. J. Syst. Evol. Microbiol.">
        <title>The Global Catalogue of Microorganisms (GCM) 10K type strain sequencing project: providing services to taxonomists for standard genome sequencing and annotation.</title>
        <authorList>
            <consortium name="The Broad Institute Genomics Platform"/>
            <consortium name="The Broad Institute Genome Sequencing Center for Infectious Disease"/>
            <person name="Wu L."/>
            <person name="Ma J."/>
        </authorList>
    </citation>
    <scope>NUCLEOTIDE SEQUENCE [LARGE SCALE GENOMIC DNA]</scope>
    <source>
        <strain evidence="7">CGMCC 4.7643</strain>
    </source>
</reference>
<evidence type="ECO:0000313" key="7">
    <source>
        <dbReference type="Proteomes" id="UP001597419"/>
    </source>
</evidence>
<dbReference type="PANTHER" id="PTHR32071:SF122">
    <property type="entry name" value="SIGMA FACTOR"/>
    <property type="match status" value="1"/>
</dbReference>
<dbReference type="InterPro" id="IPR029016">
    <property type="entry name" value="GAF-like_dom_sf"/>
</dbReference>
<evidence type="ECO:0000259" key="5">
    <source>
        <dbReference type="PROSITE" id="PS50045"/>
    </source>
</evidence>
<dbReference type="Pfam" id="PF25601">
    <property type="entry name" value="AAA_lid_14"/>
    <property type="match status" value="1"/>
</dbReference>
<organism evidence="6 7">
    <name type="scientific">Amycolatopsis samaneae</name>
    <dbReference type="NCBI Taxonomy" id="664691"/>
    <lineage>
        <taxon>Bacteria</taxon>
        <taxon>Bacillati</taxon>
        <taxon>Actinomycetota</taxon>
        <taxon>Actinomycetes</taxon>
        <taxon>Pseudonocardiales</taxon>
        <taxon>Pseudonocardiaceae</taxon>
        <taxon>Amycolatopsis</taxon>
    </lineage>
</organism>
<evidence type="ECO:0000256" key="3">
    <source>
        <dbReference type="ARBA" id="ARBA00023015"/>
    </source>
</evidence>
<keyword evidence="7" id="KW-1185">Reference proteome</keyword>
<dbReference type="InterPro" id="IPR002197">
    <property type="entry name" value="HTH_Fis"/>
</dbReference>
<protein>
    <submittedName>
        <fullName evidence="6">Sigma-54-dependent Fis family transcriptional regulator</fullName>
    </submittedName>
</protein>
<sequence length="551" mass="59074">MDVPECLPGGASSPRAEIELSWRRARLGGVEPDTALDELAVTEIDRASRLLVAARPVLDEMAGQLRGTRFCTLLGNGDARIVDRWCDAPLVERALDGVGAVPGKGFAEESAGTNGLGTPLEVRRGMVVHGDEHYVESLRAFSCYGHPIFHPVTRRLEGVLDITGITRDANPMLAPFLVRAVQDIELRLLEGARLSERRLLHAFQAAAHQRARPVVVFGDEVVLTNKAAADLLDAADHGTLRALAMDGLARDRWTRRMVLNSGAEVAVFAERVPGANGTVLHLEPLSHTESAAVSYESDLRRELNALREVDGPVLIGGEPGSGRTWAARVVAGGRASRVLDATDLPALGERAWARRLAEYAAGDDVLVVEEIQLLPERLRALLAKTVEARGPRPTVLTGPAGARAGAATAVLAATCRAGLELPALRARVDELPLLIKELLATIRPDSPPRFTPSVVEALAAQPWPANLRELEVVLRRVTARRGTGDVVVSDLPPEYRVAPRTARMGGRERAERAAIVAALRGTAGNKVHAAARLGISRTTLYSRMRALGVTG</sequence>
<gene>
    <name evidence="6" type="ORF">ACFSYJ_23870</name>
</gene>
<dbReference type="PANTHER" id="PTHR32071">
    <property type="entry name" value="TRANSCRIPTIONAL REGULATORY PROTEIN"/>
    <property type="match status" value="1"/>
</dbReference>
<keyword evidence="4" id="KW-0804">Transcription</keyword>
<dbReference type="Gene3D" id="1.10.10.60">
    <property type="entry name" value="Homeodomain-like"/>
    <property type="match status" value="1"/>
</dbReference>